<comment type="caution">
    <text evidence="2">The sequence shown here is derived from an EMBL/GenBank/DDBJ whole genome shotgun (WGS) entry which is preliminary data.</text>
</comment>
<name>A0A7K1GDL7_9FLAO</name>
<keyword evidence="1" id="KW-1133">Transmembrane helix</keyword>
<proteinExistence type="predicted"/>
<organism evidence="2 3">
    <name type="scientific">Winogradskyella ouciana</name>
    <dbReference type="NCBI Taxonomy" id="2608631"/>
    <lineage>
        <taxon>Bacteria</taxon>
        <taxon>Pseudomonadati</taxon>
        <taxon>Bacteroidota</taxon>
        <taxon>Flavobacteriia</taxon>
        <taxon>Flavobacteriales</taxon>
        <taxon>Flavobacteriaceae</taxon>
        <taxon>Winogradskyella</taxon>
    </lineage>
</organism>
<reference evidence="2 3" key="1">
    <citation type="submission" date="2019-11" db="EMBL/GenBank/DDBJ databases">
        <title>Winogradskyella ouciana sp. nov., isolated from the hadal seawater of the Mariana Trench.</title>
        <authorList>
            <person name="Liu R."/>
        </authorList>
    </citation>
    <scope>NUCLEOTIDE SEQUENCE [LARGE SCALE GENOMIC DNA]</scope>
    <source>
        <strain evidence="2 3">ZXX205</strain>
    </source>
</reference>
<evidence type="ECO:0000313" key="2">
    <source>
        <dbReference type="EMBL" id="MTE27233.1"/>
    </source>
</evidence>
<keyword evidence="3" id="KW-1185">Reference proteome</keyword>
<keyword evidence="1" id="KW-0472">Membrane</keyword>
<evidence type="ECO:0000313" key="3">
    <source>
        <dbReference type="Proteomes" id="UP000447545"/>
    </source>
</evidence>
<accession>A0A7K1GDL7</accession>
<dbReference type="AlphaFoldDB" id="A0A7K1GDL7"/>
<feature type="transmembrane region" description="Helical" evidence="1">
    <location>
        <begin position="107"/>
        <end position="128"/>
    </location>
</feature>
<keyword evidence="1" id="KW-0812">Transmembrane</keyword>
<sequence length="131" mass="15707">MEAFKKRQISFVLQLIGISAVLFGIHSYLLHHFAFERIFFFPVWQIYVLHFVITLVLYTIINYRYSSGKTDIFNVFMIMTFVKMALAIVFLLPLILSDFENKQPDVFNFFIPYFLFLFFEVFALTKFLQKQ</sequence>
<feature type="transmembrane region" description="Helical" evidence="1">
    <location>
        <begin position="39"/>
        <end position="61"/>
    </location>
</feature>
<dbReference type="Proteomes" id="UP000447545">
    <property type="component" value="Unassembled WGS sequence"/>
</dbReference>
<dbReference type="RefSeq" id="WP_155089244.1">
    <property type="nucleotide sequence ID" value="NZ_WJYA01000005.1"/>
</dbReference>
<gene>
    <name evidence="2" type="ORF">F1003_09875</name>
</gene>
<protein>
    <submittedName>
        <fullName evidence="2">Uncharacterized protein</fullName>
    </submittedName>
</protein>
<evidence type="ECO:0000256" key="1">
    <source>
        <dbReference type="SAM" id="Phobius"/>
    </source>
</evidence>
<dbReference type="EMBL" id="WJYA01000005">
    <property type="protein sequence ID" value="MTE27233.1"/>
    <property type="molecule type" value="Genomic_DNA"/>
</dbReference>
<feature type="transmembrane region" description="Helical" evidence="1">
    <location>
        <begin position="12"/>
        <end position="33"/>
    </location>
</feature>
<feature type="transmembrane region" description="Helical" evidence="1">
    <location>
        <begin position="73"/>
        <end position="95"/>
    </location>
</feature>